<accession>A0AAD4QEY3</accession>
<evidence type="ECO:0000259" key="3">
    <source>
        <dbReference type="Pfam" id="PF24883"/>
    </source>
</evidence>
<dbReference type="AlphaFoldDB" id="A0AAD4QEY3"/>
<dbReference type="Proteomes" id="UP001203297">
    <property type="component" value="Unassembled WGS sequence"/>
</dbReference>
<proteinExistence type="predicted"/>
<dbReference type="InterPro" id="IPR027417">
    <property type="entry name" value="P-loop_NTPase"/>
</dbReference>
<evidence type="ECO:0000256" key="2">
    <source>
        <dbReference type="SAM" id="MobiDB-lite"/>
    </source>
</evidence>
<keyword evidence="1" id="KW-0677">Repeat</keyword>
<name>A0AAD4QEY3_9AGAM</name>
<comment type="caution">
    <text evidence="4">The sequence shown here is derived from an EMBL/GenBank/DDBJ whole genome shotgun (WGS) entry which is preliminary data.</text>
</comment>
<dbReference type="InterPro" id="IPR056884">
    <property type="entry name" value="NPHP3-like_N"/>
</dbReference>
<dbReference type="Pfam" id="PF24883">
    <property type="entry name" value="NPHP3_N"/>
    <property type="match status" value="1"/>
</dbReference>
<dbReference type="PANTHER" id="PTHR10039:SF16">
    <property type="entry name" value="GPI INOSITOL-DEACYLASE"/>
    <property type="match status" value="1"/>
</dbReference>
<dbReference type="EMBL" id="WTXG01000170">
    <property type="protein sequence ID" value="KAI0291192.1"/>
    <property type="molecule type" value="Genomic_DNA"/>
</dbReference>
<evidence type="ECO:0000256" key="1">
    <source>
        <dbReference type="ARBA" id="ARBA00022737"/>
    </source>
</evidence>
<gene>
    <name evidence="4" type="ORF">B0F90DRAFT_402769</name>
</gene>
<feature type="compositionally biased region" description="Basic and acidic residues" evidence="2">
    <location>
        <begin position="441"/>
        <end position="451"/>
    </location>
</feature>
<dbReference type="PANTHER" id="PTHR10039">
    <property type="entry name" value="AMELOGENIN"/>
    <property type="match status" value="1"/>
</dbReference>
<reference evidence="4" key="1">
    <citation type="journal article" date="2022" name="New Phytol.">
        <title>Evolutionary transition to the ectomycorrhizal habit in the genomes of a hyperdiverse lineage of mushroom-forming fungi.</title>
        <authorList>
            <person name="Looney B."/>
            <person name="Miyauchi S."/>
            <person name="Morin E."/>
            <person name="Drula E."/>
            <person name="Courty P.E."/>
            <person name="Kohler A."/>
            <person name="Kuo A."/>
            <person name="LaButti K."/>
            <person name="Pangilinan J."/>
            <person name="Lipzen A."/>
            <person name="Riley R."/>
            <person name="Andreopoulos W."/>
            <person name="He G."/>
            <person name="Johnson J."/>
            <person name="Nolan M."/>
            <person name="Tritt A."/>
            <person name="Barry K.W."/>
            <person name="Grigoriev I.V."/>
            <person name="Nagy L.G."/>
            <person name="Hibbett D."/>
            <person name="Henrissat B."/>
            <person name="Matheny P.B."/>
            <person name="Labbe J."/>
            <person name="Martin F.M."/>
        </authorList>
    </citation>
    <scope>NUCLEOTIDE SEQUENCE</scope>
    <source>
        <strain evidence="4">BPL690</strain>
    </source>
</reference>
<protein>
    <recommendedName>
        <fullName evidence="3">Nephrocystin 3-like N-terminal domain-containing protein</fullName>
    </recommendedName>
</protein>
<dbReference type="Gene3D" id="3.40.50.300">
    <property type="entry name" value="P-loop containing nucleotide triphosphate hydrolases"/>
    <property type="match status" value="1"/>
</dbReference>
<sequence length="451" mass="51223">MAQVLFILALSTKSMTQRRIKKYLKRLVGRTDVEDALQRLDMLTQEETRIAVARNLEVTHEVDGNVKAIKETTREVDGNVKVIREVMQGVSSNTKVMKEVAYEMDGKVKAMNEVTQNVDRKAEVIKEVVQDVCKDTRVIKAVTHIVDDNVKVIKEATEKLNRNQSREKLRGWLSPPNPSINHNIARETHHGGTATWFTEGGTFDEWKTNGSLLWIRGNPGSGKSILCSAIIEDVKRMQQFGVALMAYFYFDFKDLAKRDSRGLLASLLIQLCDYSEDCWDVLSQLYTIHREGADQPSEATLAESLRIMLELPGQLPIYIIIDAIDECPNNTGTPSPREKVLKFTEDLVNWRCSNLCICVTSRPEQDIRTVLDPLTPSSRRVSLHDESGQREDIINYVESFVHSDRAMRRWRVDDKERVINTLSERAGGIHSPSMFSSKYQARSERTADHAG</sequence>
<feature type="region of interest" description="Disordered" evidence="2">
    <location>
        <begin position="429"/>
        <end position="451"/>
    </location>
</feature>
<evidence type="ECO:0000313" key="4">
    <source>
        <dbReference type="EMBL" id="KAI0291192.1"/>
    </source>
</evidence>
<feature type="domain" description="Nephrocystin 3-like N-terminal" evidence="3">
    <location>
        <begin position="192"/>
        <end position="362"/>
    </location>
</feature>
<dbReference type="SUPFAM" id="SSF52540">
    <property type="entry name" value="P-loop containing nucleoside triphosphate hydrolases"/>
    <property type="match status" value="1"/>
</dbReference>
<keyword evidence="5" id="KW-1185">Reference proteome</keyword>
<evidence type="ECO:0000313" key="5">
    <source>
        <dbReference type="Proteomes" id="UP001203297"/>
    </source>
</evidence>
<organism evidence="4 5">
    <name type="scientific">Multifurca ochricompacta</name>
    <dbReference type="NCBI Taxonomy" id="376703"/>
    <lineage>
        <taxon>Eukaryota</taxon>
        <taxon>Fungi</taxon>
        <taxon>Dikarya</taxon>
        <taxon>Basidiomycota</taxon>
        <taxon>Agaricomycotina</taxon>
        <taxon>Agaricomycetes</taxon>
        <taxon>Russulales</taxon>
        <taxon>Russulaceae</taxon>
        <taxon>Multifurca</taxon>
    </lineage>
</organism>